<reference evidence="1 2" key="1">
    <citation type="submission" date="2018-03" db="EMBL/GenBank/DDBJ databases">
        <title>Defining the species Micromonospora saelicesensis and Micromonospora noduli under the framework of genomics.</title>
        <authorList>
            <person name="Riesco R."/>
            <person name="Trujillo M.E."/>
        </authorList>
    </citation>
    <scope>NUCLEOTIDE SEQUENCE [LARGE SCALE GENOMIC DNA]</scope>
    <source>
        <strain evidence="1 2">MED15</strain>
    </source>
</reference>
<dbReference type="Gene3D" id="3.30.950.30">
    <property type="entry name" value="Schlafen, AAA domain"/>
    <property type="match status" value="1"/>
</dbReference>
<evidence type="ECO:0000313" key="1">
    <source>
        <dbReference type="EMBL" id="RAO22607.1"/>
    </source>
</evidence>
<dbReference type="RefSeq" id="WP_146766697.1">
    <property type="nucleotide sequence ID" value="NZ_PYAC01000004.1"/>
</dbReference>
<evidence type="ECO:0000313" key="2">
    <source>
        <dbReference type="Proteomes" id="UP000249045"/>
    </source>
</evidence>
<name>A0ABX9D7A3_9ACTN</name>
<comment type="caution">
    <text evidence="1">The sequence shown here is derived from an EMBL/GenBank/DDBJ whole genome shotgun (WGS) entry which is preliminary data.</text>
</comment>
<keyword evidence="2" id="KW-1185">Reference proteome</keyword>
<evidence type="ECO:0008006" key="3">
    <source>
        <dbReference type="Google" id="ProtNLM"/>
    </source>
</evidence>
<accession>A0ABX9D7A3</accession>
<dbReference type="EMBL" id="PYAC01000004">
    <property type="protein sequence ID" value="RAO22607.1"/>
    <property type="molecule type" value="Genomic_DNA"/>
</dbReference>
<gene>
    <name evidence="1" type="ORF">MED15_01456</name>
</gene>
<sequence>MAAKVTASLVRQLNHGRSFCEILFFVPNTVSFDPRLGMWFFGGKRRYDDGSGSIVITHSDLSATKAADLSRELRKARQLNWEPPPILVDVAPEDQYWGKGAIVEPVTFTLHDDGKLAIECDLTSHEYFDEDDEFFPLVERLIGPLLQRTNSRLLSVASDGGRPSAPYYYRVKFSVVTWGRNLHDLYQVGQGVKAIFDASVTGELTRETAADLVAGGRADLLQGLPEGPWLDVKSQHYDLTTDRGKISLAEAVSRFANAEEGGIVIVGMDTKRVAGGEVIRSIKPVPIIGTTIRRYRQAIESRLFPFPFGLEITAVEINPHEGLIIVSIPRQEEELKPFLVHGAIVGGRTEGAYISIVRRSGEDSIPITAQQIHSTLAAGRALLRRGYLYPPEE</sequence>
<dbReference type="Proteomes" id="UP000249045">
    <property type="component" value="Unassembled WGS sequence"/>
</dbReference>
<organism evidence="1 2">
    <name type="scientific">Micromonospora noduli</name>
    <dbReference type="NCBI Taxonomy" id="709876"/>
    <lineage>
        <taxon>Bacteria</taxon>
        <taxon>Bacillati</taxon>
        <taxon>Actinomycetota</taxon>
        <taxon>Actinomycetes</taxon>
        <taxon>Micromonosporales</taxon>
        <taxon>Micromonosporaceae</taxon>
        <taxon>Micromonospora</taxon>
    </lineage>
</organism>
<proteinExistence type="predicted"/>
<protein>
    <recommendedName>
        <fullName evidence="3">Schlafen AlbA-2 domain-containing protein</fullName>
    </recommendedName>
</protein>
<dbReference type="InterPro" id="IPR038461">
    <property type="entry name" value="Schlafen_AlbA_2_dom_sf"/>
</dbReference>